<organism evidence="4 5">
    <name type="scientific">Candidatus Nephthysia bennettiae</name>
    <dbReference type="NCBI Taxonomy" id="3127016"/>
    <lineage>
        <taxon>Bacteria</taxon>
        <taxon>Bacillati</taxon>
        <taxon>Candidatus Dormiibacterota</taxon>
        <taxon>Candidatus Dormibacteria</taxon>
        <taxon>Candidatus Dormibacterales</taxon>
        <taxon>Candidatus Dormibacteraceae</taxon>
        <taxon>Candidatus Nephthysia</taxon>
    </lineage>
</organism>
<dbReference type="PANTHER" id="PTHR47572:SF4">
    <property type="entry name" value="LACTONASE DRP35"/>
    <property type="match status" value="1"/>
</dbReference>
<comment type="similarity">
    <text evidence="1">Belongs to the SMP-30/CGR1 family.</text>
</comment>
<dbReference type="Gene3D" id="2.120.10.30">
    <property type="entry name" value="TolB, C-terminal domain"/>
    <property type="match status" value="1"/>
</dbReference>
<dbReference type="AlphaFoldDB" id="A0A934K1Z9"/>
<feature type="domain" description="SMP-30/Gluconolactonase/LRE-like region" evidence="3">
    <location>
        <begin position="24"/>
        <end position="106"/>
    </location>
</feature>
<name>A0A934K1Z9_9BACT</name>
<sequence length="135" mass="14298">MGRPQRWPAWEETALKKRLSACPRTLTAFDIAPDGGLSNRRGFAKGIGPDGICTDADGAVWTGSGGQGCVRIREGGEVLDRIELDRAPFALMLGGSDRRTLFIMTAVWDAANPFGGRRTGQVVTATAPALGAGWP</sequence>
<reference evidence="4" key="1">
    <citation type="submission" date="2020-10" db="EMBL/GenBank/DDBJ databases">
        <title>Ca. Dormibacterota MAGs.</title>
        <authorList>
            <person name="Montgomery K."/>
        </authorList>
    </citation>
    <scope>NUCLEOTIDE SEQUENCE [LARGE SCALE GENOMIC DNA]</scope>
    <source>
        <strain evidence="4">SC8812_S17_10</strain>
    </source>
</reference>
<keyword evidence="2" id="KW-0378">Hydrolase</keyword>
<evidence type="ECO:0000259" key="3">
    <source>
        <dbReference type="Pfam" id="PF08450"/>
    </source>
</evidence>
<dbReference type="Proteomes" id="UP000612893">
    <property type="component" value="Unassembled WGS sequence"/>
</dbReference>
<dbReference type="GO" id="GO:0016787">
    <property type="term" value="F:hydrolase activity"/>
    <property type="evidence" value="ECO:0007669"/>
    <property type="project" value="UniProtKB-KW"/>
</dbReference>
<gene>
    <name evidence="4" type="ORF">JF922_10240</name>
</gene>
<dbReference type="SUPFAM" id="SSF63829">
    <property type="entry name" value="Calcium-dependent phosphotriesterase"/>
    <property type="match status" value="1"/>
</dbReference>
<protein>
    <submittedName>
        <fullName evidence="4">SMP-30/gluconolactonase/LRE family protein</fullName>
    </submittedName>
</protein>
<evidence type="ECO:0000313" key="4">
    <source>
        <dbReference type="EMBL" id="MBJ7598449.1"/>
    </source>
</evidence>
<dbReference type="RefSeq" id="WP_338201486.1">
    <property type="nucleotide sequence ID" value="NZ_JAEKNR010000110.1"/>
</dbReference>
<proteinExistence type="inferred from homology"/>
<dbReference type="Pfam" id="PF08450">
    <property type="entry name" value="SGL"/>
    <property type="match status" value="1"/>
</dbReference>
<dbReference type="InterPro" id="IPR013658">
    <property type="entry name" value="SGL"/>
</dbReference>
<comment type="caution">
    <text evidence="4">The sequence shown here is derived from an EMBL/GenBank/DDBJ whole genome shotgun (WGS) entry which is preliminary data.</text>
</comment>
<dbReference type="PANTHER" id="PTHR47572">
    <property type="entry name" value="LIPOPROTEIN-RELATED"/>
    <property type="match status" value="1"/>
</dbReference>
<dbReference type="EMBL" id="JAEKNR010000110">
    <property type="protein sequence ID" value="MBJ7598449.1"/>
    <property type="molecule type" value="Genomic_DNA"/>
</dbReference>
<keyword evidence="5" id="KW-1185">Reference proteome</keyword>
<evidence type="ECO:0000256" key="1">
    <source>
        <dbReference type="ARBA" id="ARBA00008853"/>
    </source>
</evidence>
<evidence type="ECO:0000313" key="5">
    <source>
        <dbReference type="Proteomes" id="UP000612893"/>
    </source>
</evidence>
<dbReference type="InterPro" id="IPR051262">
    <property type="entry name" value="SMP-30/CGR1_Lactonase"/>
</dbReference>
<evidence type="ECO:0000256" key="2">
    <source>
        <dbReference type="ARBA" id="ARBA00022801"/>
    </source>
</evidence>
<accession>A0A934K1Z9</accession>
<dbReference type="InterPro" id="IPR011042">
    <property type="entry name" value="6-blade_b-propeller_TolB-like"/>
</dbReference>